<comment type="caution">
    <text evidence="2">The sequence shown here is derived from an EMBL/GenBank/DDBJ whole genome shotgun (WGS) entry which is preliminary data.</text>
</comment>
<sequence length="209" mass="23599">MKFYQILTRKIKPSASEVAAEIIEVEKSIVQHKDDISQAEIEDKKLRQAKLGGGQVANAEIQAAVKKLEDLRANLDALESAREDLCLRLSEIINEESATELEQINETMAKLREEKADLRKQLIKKTAELHVLRIAFDGAAGQGPSFCENREEREIFDLAVQKLVSDQKNPVFSVRQREAQNRLRLLNNQKIELVAAELLEKARAEAAKN</sequence>
<evidence type="ECO:0000313" key="3">
    <source>
        <dbReference type="Proteomes" id="UP000178187"/>
    </source>
</evidence>
<evidence type="ECO:0000256" key="1">
    <source>
        <dbReference type="SAM" id="Coils"/>
    </source>
</evidence>
<evidence type="ECO:0008006" key="4">
    <source>
        <dbReference type="Google" id="ProtNLM"/>
    </source>
</evidence>
<proteinExistence type="predicted"/>
<dbReference type="AlphaFoldDB" id="A0A1G1KXY3"/>
<accession>A0A1G1KXY3</accession>
<protein>
    <recommendedName>
        <fullName evidence="4">PspA/IM30 family protein</fullName>
    </recommendedName>
</protein>
<dbReference type="EMBL" id="MHFR01000039">
    <property type="protein sequence ID" value="OGW97767.1"/>
    <property type="molecule type" value="Genomic_DNA"/>
</dbReference>
<dbReference type="Proteomes" id="UP000178187">
    <property type="component" value="Unassembled WGS sequence"/>
</dbReference>
<reference evidence="2 3" key="1">
    <citation type="journal article" date="2016" name="Nat. Commun.">
        <title>Thousands of microbial genomes shed light on interconnected biogeochemical processes in an aquifer system.</title>
        <authorList>
            <person name="Anantharaman K."/>
            <person name="Brown C.T."/>
            <person name="Hug L.A."/>
            <person name="Sharon I."/>
            <person name="Castelle C.J."/>
            <person name="Probst A.J."/>
            <person name="Thomas B.C."/>
            <person name="Singh A."/>
            <person name="Wilkins M.J."/>
            <person name="Karaoz U."/>
            <person name="Brodie E.L."/>
            <person name="Williams K.H."/>
            <person name="Hubbard S.S."/>
            <person name="Banfield J.F."/>
        </authorList>
    </citation>
    <scope>NUCLEOTIDE SEQUENCE [LARGE SCALE GENOMIC DNA]</scope>
</reference>
<name>A0A1G1KXY3_9BACT</name>
<organism evidence="2 3">
    <name type="scientific">Candidatus Danuiimicrobium aquiferis</name>
    <dbReference type="NCBI Taxonomy" id="1801832"/>
    <lineage>
        <taxon>Bacteria</taxon>
        <taxon>Pseudomonadati</taxon>
        <taxon>Candidatus Omnitrophota</taxon>
        <taxon>Candidatus Danuiimicrobium</taxon>
    </lineage>
</organism>
<evidence type="ECO:0000313" key="2">
    <source>
        <dbReference type="EMBL" id="OGW97767.1"/>
    </source>
</evidence>
<keyword evidence="1" id="KW-0175">Coiled coil</keyword>
<gene>
    <name evidence="2" type="ORF">A3G33_08115</name>
</gene>
<feature type="coiled-coil region" evidence="1">
    <location>
        <begin position="22"/>
        <end position="128"/>
    </location>
</feature>